<proteinExistence type="predicted"/>
<dbReference type="Proteomes" id="UP001057375">
    <property type="component" value="Unassembled WGS sequence"/>
</dbReference>
<evidence type="ECO:0000313" key="2">
    <source>
        <dbReference type="EMBL" id="GKT24651.1"/>
    </source>
</evidence>
<accession>A0ABQ5K2D7</accession>
<organism evidence="1 3">
    <name type="scientific">Aduncisulcus paluster</name>
    <dbReference type="NCBI Taxonomy" id="2918883"/>
    <lineage>
        <taxon>Eukaryota</taxon>
        <taxon>Metamonada</taxon>
        <taxon>Carpediemonas-like organisms</taxon>
        <taxon>Aduncisulcus</taxon>
    </lineage>
</organism>
<evidence type="ECO:0000313" key="3">
    <source>
        <dbReference type="Proteomes" id="UP001057375"/>
    </source>
</evidence>
<reference evidence="1" key="1">
    <citation type="submission" date="2022-03" db="EMBL/GenBank/DDBJ databases">
        <title>Draft genome sequence of Aduncisulcus paluster, a free-living microaerophilic Fornicata.</title>
        <authorList>
            <person name="Yuyama I."/>
            <person name="Kume K."/>
            <person name="Tamura T."/>
            <person name="Inagaki Y."/>
            <person name="Hashimoto T."/>
        </authorList>
    </citation>
    <scope>NUCLEOTIDE SEQUENCE</scope>
    <source>
        <strain evidence="1">NY0171</strain>
    </source>
</reference>
<comment type="caution">
    <text evidence="1">The sequence shown here is derived from an EMBL/GenBank/DDBJ whole genome shotgun (WGS) entry which is preliminary data.</text>
</comment>
<name>A0ABQ5K2D7_9EUKA</name>
<dbReference type="EMBL" id="BQXS01012515">
    <property type="protein sequence ID" value="GKT24299.1"/>
    <property type="molecule type" value="Genomic_DNA"/>
</dbReference>
<keyword evidence="3" id="KW-1185">Reference proteome</keyword>
<sequence>MSDCDDDFFFLDDEFEGIADISTKPPGTILEDDMSMIHKNNGYFEDEEDGIMRWHCKCGFKSTCRADIEYHIEEILEERIGQGKGLSMSRKG</sequence>
<gene>
    <name evidence="1" type="ORF">ADUPG1_012693</name>
    <name evidence="2" type="ORF">ADUPG1_012802</name>
</gene>
<protein>
    <submittedName>
        <fullName evidence="1">Uncharacterized protein</fullName>
    </submittedName>
</protein>
<evidence type="ECO:0000313" key="1">
    <source>
        <dbReference type="EMBL" id="GKT24299.1"/>
    </source>
</evidence>
<dbReference type="EMBL" id="BQXS01012536">
    <property type="protein sequence ID" value="GKT24651.1"/>
    <property type="molecule type" value="Genomic_DNA"/>
</dbReference>